<evidence type="ECO:0000313" key="2">
    <source>
        <dbReference type="EMBL" id="KIJ34301.1"/>
    </source>
</evidence>
<reference evidence="2 3" key="1">
    <citation type="submission" date="2014-06" db="EMBL/GenBank/DDBJ databases">
        <title>Evolutionary Origins and Diversification of the Mycorrhizal Mutualists.</title>
        <authorList>
            <consortium name="DOE Joint Genome Institute"/>
            <consortium name="Mycorrhizal Genomics Consortium"/>
            <person name="Kohler A."/>
            <person name="Kuo A."/>
            <person name="Nagy L.G."/>
            <person name="Floudas D."/>
            <person name="Copeland A."/>
            <person name="Barry K.W."/>
            <person name="Cichocki N."/>
            <person name="Veneault-Fourrey C."/>
            <person name="LaButti K."/>
            <person name="Lindquist E.A."/>
            <person name="Lipzen A."/>
            <person name="Lundell T."/>
            <person name="Morin E."/>
            <person name="Murat C."/>
            <person name="Riley R."/>
            <person name="Ohm R."/>
            <person name="Sun H."/>
            <person name="Tunlid A."/>
            <person name="Henrissat B."/>
            <person name="Grigoriev I.V."/>
            <person name="Hibbett D.S."/>
            <person name="Martin F."/>
        </authorList>
    </citation>
    <scope>NUCLEOTIDE SEQUENCE [LARGE SCALE GENOMIC DNA]</scope>
    <source>
        <strain evidence="2 3">SS14</strain>
    </source>
</reference>
<dbReference type="Proteomes" id="UP000054279">
    <property type="component" value="Unassembled WGS sequence"/>
</dbReference>
<organism evidence="2 3">
    <name type="scientific">Sphaerobolus stellatus (strain SS14)</name>
    <dbReference type="NCBI Taxonomy" id="990650"/>
    <lineage>
        <taxon>Eukaryota</taxon>
        <taxon>Fungi</taxon>
        <taxon>Dikarya</taxon>
        <taxon>Basidiomycota</taxon>
        <taxon>Agaricomycotina</taxon>
        <taxon>Agaricomycetes</taxon>
        <taxon>Phallomycetidae</taxon>
        <taxon>Geastrales</taxon>
        <taxon>Sphaerobolaceae</taxon>
        <taxon>Sphaerobolus</taxon>
    </lineage>
</organism>
<feature type="domain" description="DUF6699" evidence="1">
    <location>
        <begin position="123"/>
        <end position="251"/>
    </location>
</feature>
<dbReference type="OrthoDB" id="3144234at2759"/>
<dbReference type="InterPro" id="IPR046522">
    <property type="entry name" value="DUF6699"/>
</dbReference>
<sequence length="266" mass="31115">MAYYQYPYFSSPVISVSYFPPSPFPTFPQVQLPYYSPTTSYASIVEADEEPRLCRERRSSYIPPLHSSGYTRRTGGYADLPYRKKKKKCNISFPSFRLPCKEGSRRSWNPQLHASLSRACRNISWDITRPPKDHKDFRYSQYALYEPATEPAVRELTVLYELGPWKMKIKAGRSDIVTVADVLEAIHELFQEHLKRREWKDLKHFGLQRRTYSNACLNLREQPPKYHISGYPKRCDVLGGKTRFRGLECTENPSVWCIVLDYSGEY</sequence>
<protein>
    <recommendedName>
        <fullName evidence="1">DUF6699 domain-containing protein</fullName>
    </recommendedName>
</protein>
<keyword evidence="3" id="KW-1185">Reference proteome</keyword>
<proteinExistence type="predicted"/>
<dbReference type="EMBL" id="KN837201">
    <property type="protein sequence ID" value="KIJ34301.1"/>
    <property type="molecule type" value="Genomic_DNA"/>
</dbReference>
<dbReference type="HOGENOM" id="CLU_1046512_0_0_1"/>
<evidence type="ECO:0000259" key="1">
    <source>
        <dbReference type="Pfam" id="PF20415"/>
    </source>
</evidence>
<dbReference type="Pfam" id="PF20415">
    <property type="entry name" value="DUF6699"/>
    <property type="match status" value="1"/>
</dbReference>
<evidence type="ECO:0000313" key="3">
    <source>
        <dbReference type="Proteomes" id="UP000054279"/>
    </source>
</evidence>
<gene>
    <name evidence="2" type="ORF">M422DRAFT_782926</name>
</gene>
<accession>A0A0C9VAD1</accession>
<dbReference type="AlphaFoldDB" id="A0A0C9VAD1"/>
<name>A0A0C9VAD1_SPHS4</name>